<dbReference type="SMART" id="SM00479">
    <property type="entry name" value="EXOIII"/>
    <property type="match status" value="1"/>
</dbReference>
<dbReference type="GO" id="GO:0006259">
    <property type="term" value="P:DNA metabolic process"/>
    <property type="evidence" value="ECO:0007669"/>
    <property type="project" value="UniProtKB-ARBA"/>
</dbReference>
<name>A0A255ZQ93_9FLAO</name>
<dbReference type="InterPro" id="IPR013520">
    <property type="entry name" value="Ribonucl_H"/>
</dbReference>
<evidence type="ECO:0000259" key="1">
    <source>
        <dbReference type="SMART" id="SM00479"/>
    </source>
</evidence>
<organism evidence="2 3">
    <name type="scientific">Flavobacterium aurantiibacter</name>
    <dbReference type="NCBI Taxonomy" id="2023067"/>
    <lineage>
        <taxon>Bacteria</taxon>
        <taxon>Pseudomonadati</taxon>
        <taxon>Bacteroidota</taxon>
        <taxon>Flavobacteriia</taxon>
        <taxon>Flavobacteriales</taxon>
        <taxon>Flavobacteriaceae</taxon>
        <taxon>Flavobacterium</taxon>
    </lineage>
</organism>
<reference evidence="2 3" key="1">
    <citation type="submission" date="2017-07" db="EMBL/GenBank/DDBJ databases">
        <title>Flavobacterium cyanobacteriorum sp. nov., isolated from cyanobacterial aggregates in a eutrophic lake.</title>
        <authorList>
            <person name="Cai H."/>
        </authorList>
    </citation>
    <scope>NUCLEOTIDE SEQUENCE [LARGE SCALE GENOMIC DNA]</scope>
    <source>
        <strain evidence="2 3">TH167</strain>
    </source>
</reference>
<feature type="domain" description="Exonuclease" evidence="1">
    <location>
        <begin position="29"/>
        <end position="198"/>
    </location>
</feature>
<accession>A0A255ZQ93</accession>
<dbReference type="InterPro" id="IPR036397">
    <property type="entry name" value="RNaseH_sf"/>
</dbReference>
<dbReference type="InterPro" id="IPR012337">
    <property type="entry name" value="RNaseH-like_sf"/>
</dbReference>
<proteinExistence type="predicted"/>
<dbReference type="SUPFAM" id="SSF53098">
    <property type="entry name" value="Ribonuclease H-like"/>
    <property type="match status" value="1"/>
</dbReference>
<dbReference type="Proteomes" id="UP000216035">
    <property type="component" value="Unassembled WGS sequence"/>
</dbReference>
<keyword evidence="3" id="KW-1185">Reference proteome</keyword>
<evidence type="ECO:0000313" key="3">
    <source>
        <dbReference type="Proteomes" id="UP000216035"/>
    </source>
</evidence>
<dbReference type="CDD" id="cd06127">
    <property type="entry name" value="DEDDh"/>
    <property type="match status" value="1"/>
</dbReference>
<evidence type="ECO:0000313" key="2">
    <source>
        <dbReference type="EMBL" id="OYQ43591.1"/>
    </source>
</evidence>
<protein>
    <submittedName>
        <fullName evidence="2">DNA polymerase III subunit epsilon</fullName>
    </submittedName>
</protein>
<dbReference type="RefSeq" id="WP_094486558.1">
    <property type="nucleotide sequence ID" value="NZ_NOXX01000201.1"/>
</dbReference>
<gene>
    <name evidence="2" type="ORF">CHX27_09605</name>
</gene>
<dbReference type="OrthoDB" id="9803913at2"/>
<dbReference type="Gene3D" id="3.30.420.10">
    <property type="entry name" value="Ribonuclease H-like superfamily/Ribonuclease H"/>
    <property type="match status" value="1"/>
</dbReference>
<dbReference type="GO" id="GO:0004527">
    <property type="term" value="F:exonuclease activity"/>
    <property type="evidence" value="ECO:0007669"/>
    <property type="project" value="UniProtKB-ARBA"/>
</dbReference>
<dbReference type="AlphaFoldDB" id="A0A255ZQ93"/>
<dbReference type="EMBL" id="NOXX01000201">
    <property type="protein sequence ID" value="OYQ43591.1"/>
    <property type="molecule type" value="Genomic_DNA"/>
</dbReference>
<comment type="caution">
    <text evidence="2">The sequence shown here is derived from an EMBL/GenBank/DDBJ whole genome shotgun (WGS) entry which is preliminary data.</text>
</comment>
<dbReference type="GO" id="GO:0003676">
    <property type="term" value="F:nucleic acid binding"/>
    <property type="evidence" value="ECO:0007669"/>
    <property type="project" value="InterPro"/>
</dbReference>
<sequence>MLDWIKIANKNYPDFWKVYLSRIEQKPERAVALRLQTTGNDPHKDVILAISAVGMQQNHINAGDVFEVVLLQYVFNHDNGLSNEFIIESKVEKMLEPQAIEQFINYLGNAVIVGHQVNFDIEIINTVLEKLNCGRLRNEALDVDIMYKKYKDISSDKTFAIEEIEKQLKLPESDKESTTDKAFALALIYQKLKHKLKL</sequence>